<dbReference type="AlphaFoldDB" id="A0A830FQE4"/>
<evidence type="ECO:0000256" key="3">
    <source>
        <dbReference type="ARBA" id="ARBA00022840"/>
    </source>
</evidence>
<evidence type="ECO:0000256" key="2">
    <source>
        <dbReference type="ARBA" id="ARBA00022741"/>
    </source>
</evidence>
<dbReference type="GO" id="GO:0005524">
    <property type="term" value="F:ATP binding"/>
    <property type="evidence" value="ECO:0007669"/>
    <property type="project" value="UniProtKB-KW"/>
</dbReference>
<protein>
    <submittedName>
        <fullName evidence="5">Adenylyltransferase</fullName>
    </submittedName>
</protein>
<dbReference type="FunFam" id="3.40.50.720:FF:000033">
    <property type="entry name" value="Adenylyltransferase and sulfurtransferase MOCS3"/>
    <property type="match status" value="1"/>
</dbReference>
<dbReference type="CDD" id="cd00757">
    <property type="entry name" value="ThiF_MoeB_HesA_family"/>
    <property type="match status" value="1"/>
</dbReference>
<dbReference type="Proteomes" id="UP000607197">
    <property type="component" value="Unassembled WGS sequence"/>
</dbReference>
<proteinExistence type="predicted"/>
<dbReference type="InterPro" id="IPR045886">
    <property type="entry name" value="ThiF/MoeB/HesA"/>
</dbReference>
<dbReference type="InterPro" id="IPR035985">
    <property type="entry name" value="Ubiquitin-activating_enz"/>
</dbReference>
<dbReference type="EMBL" id="BMPG01000005">
    <property type="protein sequence ID" value="GGL70368.1"/>
    <property type="molecule type" value="Genomic_DNA"/>
</dbReference>
<evidence type="ECO:0000313" key="5">
    <source>
        <dbReference type="EMBL" id="GGL70368.1"/>
    </source>
</evidence>
<keyword evidence="2" id="KW-0547">Nucleotide-binding</keyword>
<dbReference type="InterPro" id="IPR000594">
    <property type="entry name" value="ThiF_NAD_FAD-bd"/>
</dbReference>
<dbReference type="OrthoDB" id="7915at2157"/>
<sequence>MSGLDLDAVQLDRYSRHIIMEDVGPGGQRALLDADVLVVGAGGLGAPAIQYLAAAGVGTLHVVDDDVVERSNLQRQIIHGEDDVGRPKVESAREFVADLNPDVDVHTHETRLTKENADAVIGGRDVVVDCADNFPTRYLVNDYCTLNEIPYSHGAIYRFEGQVTTFPGHAESPCYRCLFPEAPPEGVAPDCATAGVLGVLPGTIGCIQATEAMKLAMDVGEVLEGRLLYYDAMDLSFQEVTLAKNPECPVCGDDPEIDSVADVTYADACAVRS</sequence>
<dbReference type="Pfam" id="PF00899">
    <property type="entry name" value="ThiF"/>
    <property type="match status" value="1"/>
</dbReference>
<dbReference type="PANTHER" id="PTHR10953">
    <property type="entry name" value="UBIQUITIN-ACTIVATING ENZYME E1"/>
    <property type="match status" value="1"/>
</dbReference>
<dbReference type="RefSeq" id="WP_188980481.1">
    <property type="nucleotide sequence ID" value="NZ_BMPG01000005.1"/>
</dbReference>
<dbReference type="GO" id="GO:0008641">
    <property type="term" value="F:ubiquitin-like modifier activating enzyme activity"/>
    <property type="evidence" value="ECO:0007669"/>
    <property type="project" value="InterPro"/>
</dbReference>
<dbReference type="NCBIfam" id="NF004281">
    <property type="entry name" value="PRK05690.1"/>
    <property type="match status" value="1"/>
</dbReference>
<gene>
    <name evidence="5" type="ORF">GCM10009039_30530</name>
</gene>
<dbReference type="GO" id="GO:0016779">
    <property type="term" value="F:nucleotidyltransferase activity"/>
    <property type="evidence" value="ECO:0007669"/>
    <property type="project" value="UniProtKB-KW"/>
</dbReference>
<reference evidence="5" key="1">
    <citation type="journal article" date="2014" name="Int. J. Syst. Evol. Microbiol.">
        <title>Complete genome sequence of Corynebacterium casei LMG S-19264T (=DSM 44701T), isolated from a smear-ripened cheese.</title>
        <authorList>
            <consortium name="US DOE Joint Genome Institute (JGI-PGF)"/>
            <person name="Walter F."/>
            <person name="Albersmeier A."/>
            <person name="Kalinowski J."/>
            <person name="Ruckert C."/>
        </authorList>
    </citation>
    <scope>NUCLEOTIDE SEQUENCE</scope>
    <source>
        <strain evidence="5">JCM 19596</strain>
    </source>
</reference>
<dbReference type="GO" id="GO:0008146">
    <property type="term" value="F:sulfotransferase activity"/>
    <property type="evidence" value="ECO:0007669"/>
    <property type="project" value="TreeGrafter"/>
</dbReference>
<keyword evidence="6" id="KW-1185">Reference proteome</keyword>
<evidence type="ECO:0000313" key="6">
    <source>
        <dbReference type="Proteomes" id="UP000607197"/>
    </source>
</evidence>
<dbReference type="NCBIfam" id="NF047750">
    <property type="entry name" value="SAMPActivE1UbaA"/>
    <property type="match status" value="1"/>
</dbReference>
<keyword evidence="5" id="KW-0548">Nucleotidyltransferase</keyword>
<comment type="caution">
    <text evidence="5">The sequence shown here is derived from an EMBL/GenBank/DDBJ whole genome shotgun (WGS) entry which is preliminary data.</text>
</comment>
<evidence type="ECO:0000256" key="1">
    <source>
        <dbReference type="ARBA" id="ARBA00022679"/>
    </source>
</evidence>
<reference evidence="5" key="2">
    <citation type="submission" date="2020-09" db="EMBL/GenBank/DDBJ databases">
        <authorList>
            <person name="Sun Q."/>
            <person name="Ohkuma M."/>
        </authorList>
    </citation>
    <scope>NUCLEOTIDE SEQUENCE</scope>
    <source>
        <strain evidence="5">JCM 19596</strain>
    </source>
</reference>
<evidence type="ECO:0000259" key="4">
    <source>
        <dbReference type="Pfam" id="PF00899"/>
    </source>
</evidence>
<feature type="domain" description="THIF-type NAD/FAD binding fold" evidence="4">
    <location>
        <begin position="14"/>
        <end position="250"/>
    </location>
</feature>
<organism evidence="5 6">
    <name type="scientific">Halocalculus aciditolerans</name>
    <dbReference type="NCBI Taxonomy" id="1383812"/>
    <lineage>
        <taxon>Archaea</taxon>
        <taxon>Methanobacteriati</taxon>
        <taxon>Methanobacteriota</taxon>
        <taxon>Stenosarchaea group</taxon>
        <taxon>Halobacteria</taxon>
        <taxon>Halobacteriales</taxon>
        <taxon>Halobacteriaceae</taxon>
        <taxon>Halocalculus</taxon>
    </lineage>
</organism>
<dbReference type="PANTHER" id="PTHR10953:SF102">
    <property type="entry name" value="ADENYLYLTRANSFERASE AND SULFURTRANSFERASE MOCS3"/>
    <property type="match status" value="1"/>
</dbReference>
<keyword evidence="1 5" id="KW-0808">Transferase</keyword>
<dbReference type="Gene3D" id="3.40.50.720">
    <property type="entry name" value="NAD(P)-binding Rossmann-like Domain"/>
    <property type="match status" value="1"/>
</dbReference>
<dbReference type="GO" id="GO:0005829">
    <property type="term" value="C:cytosol"/>
    <property type="evidence" value="ECO:0007669"/>
    <property type="project" value="TreeGrafter"/>
</dbReference>
<name>A0A830FQE4_9EURY</name>
<dbReference type="GO" id="GO:0004792">
    <property type="term" value="F:thiosulfate-cyanide sulfurtransferase activity"/>
    <property type="evidence" value="ECO:0007669"/>
    <property type="project" value="TreeGrafter"/>
</dbReference>
<dbReference type="SUPFAM" id="SSF69572">
    <property type="entry name" value="Activating enzymes of the ubiquitin-like proteins"/>
    <property type="match status" value="1"/>
</dbReference>
<accession>A0A830FQE4</accession>
<keyword evidence="3" id="KW-0067">ATP-binding</keyword>